<dbReference type="GO" id="GO:0000723">
    <property type="term" value="P:telomere maintenance"/>
    <property type="evidence" value="ECO:0007669"/>
    <property type="project" value="InterPro"/>
</dbReference>
<evidence type="ECO:0000256" key="1">
    <source>
        <dbReference type="RuleBase" id="RU363044"/>
    </source>
</evidence>
<evidence type="ECO:0000259" key="2">
    <source>
        <dbReference type="Pfam" id="PF05970"/>
    </source>
</evidence>
<keyword evidence="1" id="KW-0234">DNA repair</keyword>
<reference evidence="3" key="1">
    <citation type="journal article" date="2020" name="Nat. Commun.">
        <title>Large-scale genome sequencing of mycorrhizal fungi provides insights into the early evolution of symbiotic traits.</title>
        <authorList>
            <person name="Miyauchi S."/>
            <person name="Kiss E."/>
            <person name="Kuo A."/>
            <person name="Drula E."/>
            <person name="Kohler A."/>
            <person name="Sanchez-Garcia M."/>
            <person name="Morin E."/>
            <person name="Andreopoulos B."/>
            <person name="Barry K.W."/>
            <person name="Bonito G."/>
            <person name="Buee M."/>
            <person name="Carver A."/>
            <person name="Chen C."/>
            <person name="Cichocki N."/>
            <person name="Clum A."/>
            <person name="Culley D."/>
            <person name="Crous P.W."/>
            <person name="Fauchery L."/>
            <person name="Girlanda M."/>
            <person name="Hayes R.D."/>
            <person name="Keri Z."/>
            <person name="LaButti K."/>
            <person name="Lipzen A."/>
            <person name="Lombard V."/>
            <person name="Magnuson J."/>
            <person name="Maillard F."/>
            <person name="Murat C."/>
            <person name="Nolan M."/>
            <person name="Ohm R.A."/>
            <person name="Pangilinan J."/>
            <person name="Pereira M.F."/>
            <person name="Perotto S."/>
            <person name="Peter M."/>
            <person name="Pfister S."/>
            <person name="Riley R."/>
            <person name="Sitrit Y."/>
            <person name="Stielow J.B."/>
            <person name="Szollosi G."/>
            <person name="Zifcakova L."/>
            <person name="Stursova M."/>
            <person name="Spatafora J.W."/>
            <person name="Tedersoo L."/>
            <person name="Vaario L.M."/>
            <person name="Yamada A."/>
            <person name="Yan M."/>
            <person name="Wang P."/>
            <person name="Xu J."/>
            <person name="Bruns T."/>
            <person name="Baldrian P."/>
            <person name="Vilgalys R."/>
            <person name="Dunand C."/>
            <person name="Henrissat B."/>
            <person name="Grigoriev I.V."/>
            <person name="Hibbett D."/>
            <person name="Nagy L.G."/>
            <person name="Martin F.M."/>
        </authorList>
    </citation>
    <scope>NUCLEOTIDE SEQUENCE</scope>
    <source>
        <strain evidence="3">UH-Tt-Lm1</strain>
    </source>
</reference>
<dbReference type="PANTHER" id="PTHR47642">
    <property type="entry name" value="ATP-DEPENDENT DNA HELICASE"/>
    <property type="match status" value="1"/>
</dbReference>
<sequence length="306" mass="34250">VSDAAKKKLQEFWRNIRYLIIDEYSMLSKSFLAALSRNISIGMEGSQGFQQGMSFGGVNVVLCGDLHQFPPVACRKREPLYYPISTEDPTALQVGRRIYEEFSTVVILGEQMRVTDHVWRDFLDHLRHGRVEPRHLIMLRTLLLKHPHPGSIETIDFTAQPWADASLITPRHAVRTRWNQAAAQKWCTDSKTRLFVCPSLDRIKGSPLTLEERYALASLPKNGRKRDKALPEFIHLAIGMKVMVTNNLQTLGARAPGINLDITNGARGVVTGIILSPGEPPLGEGSVVVLKNPPECVLVKLSRTRA</sequence>
<proteinExistence type="inferred from homology"/>
<gene>
    <name evidence="3" type="ORF">BJ322DRAFT_990533</name>
</gene>
<dbReference type="InterPro" id="IPR027417">
    <property type="entry name" value="P-loop_NTPase"/>
</dbReference>
<dbReference type="Pfam" id="PF05970">
    <property type="entry name" value="PIF1"/>
    <property type="match status" value="1"/>
</dbReference>
<reference evidence="3" key="2">
    <citation type="submission" date="2020-11" db="EMBL/GenBank/DDBJ databases">
        <authorList>
            <consortium name="DOE Joint Genome Institute"/>
            <person name="Kuo A."/>
            <person name="Miyauchi S."/>
            <person name="Kiss E."/>
            <person name="Drula E."/>
            <person name="Kohler A."/>
            <person name="Sanchez-Garcia M."/>
            <person name="Andreopoulos B."/>
            <person name="Barry K.W."/>
            <person name="Bonito G."/>
            <person name="Buee M."/>
            <person name="Carver A."/>
            <person name="Chen C."/>
            <person name="Cichocki N."/>
            <person name="Clum A."/>
            <person name="Culley D."/>
            <person name="Crous P.W."/>
            <person name="Fauchery L."/>
            <person name="Girlanda M."/>
            <person name="Hayes R."/>
            <person name="Keri Z."/>
            <person name="Labutti K."/>
            <person name="Lipzen A."/>
            <person name="Lombard V."/>
            <person name="Magnuson J."/>
            <person name="Maillard F."/>
            <person name="Morin E."/>
            <person name="Murat C."/>
            <person name="Nolan M."/>
            <person name="Ohm R."/>
            <person name="Pangilinan J."/>
            <person name="Pereira M."/>
            <person name="Perotto S."/>
            <person name="Peter M."/>
            <person name="Riley R."/>
            <person name="Sitrit Y."/>
            <person name="Stielow B."/>
            <person name="Szollosi G."/>
            <person name="Zifcakova L."/>
            <person name="Stursova M."/>
            <person name="Spatafora J.W."/>
            <person name="Tedersoo L."/>
            <person name="Vaario L.-M."/>
            <person name="Yamada A."/>
            <person name="Yan M."/>
            <person name="Wang P."/>
            <person name="Xu J."/>
            <person name="Bruns T."/>
            <person name="Baldrian P."/>
            <person name="Vilgalys R."/>
            <person name="Henrissat B."/>
            <person name="Grigoriev I.V."/>
            <person name="Hibbett D."/>
            <person name="Nagy L.G."/>
            <person name="Martin F.M."/>
        </authorList>
    </citation>
    <scope>NUCLEOTIDE SEQUENCE</scope>
    <source>
        <strain evidence="3">UH-Tt-Lm1</strain>
    </source>
</reference>
<accession>A0A9P6HA99</accession>
<comment type="caution">
    <text evidence="3">The sequence shown here is derived from an EMBL/GenBank/DDBJ whole genome shotgun (WGS) entry which is preliminary data.</text>
</comment>
<keyword evidence="1" id="KW-0233">DNA recombination</keyword>
<dbReference type="EMBL" id="WIUZ02000011">
    <property type="protein sequence ID" value="KAF9782784.1"/>
    <property type="molecule type" value="Genomic_DNA"/>
</dbReference>
<dbReference type="GO" id="GO:0006281">
    <property type="term" value="P:DNA repair"/>
    <property type="evidence" value="ECO:0007669"/>
    <property type="project" value="UniProtKB-KW"/>
</dbReference>
<evidence type="ECO:0000313" key="4">
    <source>
        <dbReference type="Proteomes" id="UP000736335"/>
    </source>
</evidence>
<dbReference type="EC" id="5.6.2.3" evidence="1"/>
<keyword evidence="1" id="KW-0378">Hydrolase</keyword>
<dbReference type="AlphaFoldDB" id="A0A9P6HA99"/>
<dbReference type="GO" id="GO:0005524">
    <property type="term" value="F:ATP binding"/>
    <property type="evidence" value="ECO:0007669"/>
    <property type="project" value="UniProtKB-KW"/>
</dbReference>
<comment type="catalytic activity">
    <reaction evidence="1">
        <text>ATP + H2O = ADP + phosphate + H(+)</text>
        <dbReference type="Rhea" id="RHEA:13065"/>
        <dbReference type="ChEBI" id="CHEBI:15377"/>
        <dbReference type="ChEBI" id="CHEBI:15378"/>
        <dbReference type="ChEBI" id="CHEBI:30616"/>
        <dbReference type="ChEBI" id="CHEBI:43474"/>
        <dbReference type="ChEBI" id="CHEBI:456216"/>
        <dbReference type="EC" id="5.6.2.3"/>
    </reaction>
</comment>
<keyword evidence="1" id="KW-0547">Nucleotide-binding</keyword>
<dbReference type="Proteomes" id="UP000736335">
    <property type="component" value="Unassembled WGS sequence"/>
</dbReference>
<comment type="cofactor">
    <cofactor evidence="1">
        <name>Mg(2+)</name>
        <dbReference type="ChEBI" id="CHEBI:18420"/>
    </cofactor>
</comment>
<dbReference type="InterPro" id="IPR010285">
    <property type="entry name" value="DNA_helicase_pif1-like_DEAD"/>
</dbReference>
<dbReference type="GO" id="GO:0043139">
    <property type="term" value="F:5'-3' DNA helicase activity"/>
    <property type="evidence" value="ECO:0007669"/>
    <property type="project" value="UniProtKB-EC"/>
</dbReference>
<dbReference type="SUPFAM" id="SSF52540">
    <property type="entry name" value="P-loop containing nucleoside triphosphate hydrolases"/>
    <property type="match status" value="2"/>
</dbReference>
<dbReference type="Gene3D" id="3.40.50.300">
    <property type="entry name" value="P-loop containing nucleotide triphosphate hydrolases"/>
    <property type="match status" value="1"/>
</dbReference>
<feature type="non-terminal residue" evidence="3">
    <location>
        <position position="306"/>
    </location>
</feature>
<feature type="non-terminal residue" evidence="3">
    <location>
        <position position="1"/>
    </location>
</feature>
<name>A0A9P6HA99_9AGAM</name>
<dbReference type="PANTHER" id="PTHR47642:SF6">
    <property type="entry name" value="ATP-DEPENDENT DNA HELICASE"/>
    <property type="match status" value="1"/>
</dbReference>
<dbReference type="GO" id="GO:0006310">
    <property type="term" value="P:DNA recombination"/>
    <property type="evidence" value="ECO:0007669"/>
    <property type="project" value="UniProtKB-KW"/>
</dbReference>
<keyword evidence="1" id="KW-0347">Helicase</keyword>
<keyword evidence="1" id="KW-0067">ATP-binding</keyword>
<dbReference type="GO" id="GO:0016787">
    <property type="term" value="F:hydrolase activity"/>
    <property type="evidence" value="ECO:0007669"/>
    <property type="project" value="UniProtKB-KW"/>
</dbReference>
<comment type="similarity">
    <text evidence="1">Belongs to the helicase family.</text>
</comment>
<evidence type="ECO:0000313" key="3">
    <source>
        <dbReference type="EMBL" id="KAF9782784.1"/>
    </source>
</evidence>
<protein>
    <recommendedName>
        <fullName evidence="1">ATP-dependent DNA helicase</fullName>
        <ecNumber evidence="1">5.6.2.3</ecNumber>
    </recommendedName>
</protein>
<dbReference type="InterPro" id="IPR051055">
    <property type="entry name" value="PIF1_helicase"/>
</dbReference>
<keyword evidence="4" id="KW-1185">Reference proteome</keyword>
<feature type="domain" description="DNA helicase Pif1-like DEAD-box helicase" evidence="2">
    <location>
        <begin position="6"/>
        <end position="75"/>
    </location>
</feature>
<dbReference type="OrthoDB" id="2986975at2759"/>
<keyword evidence="1" id="KW-0227">DNA damage</keyword>
<organism evidence="3 4">
    <name type="scientific">Thelephora terrestris</name>
    <dbReference type="NCBI Taxonomy" id="56493"/>
    <lineage>
        <taxon>Eukaryota</taxon>
        <taxon>Fungi</taxon>
        <taxon>Dikarya</taxon>
        <taxon>Basidiomycota</taxon>
        <taxon>Agaricomycotina</taxon>
        <taxon>Agaricomycetes</taxon>
        <taxon>Thelephorales</taxon>
        <taxon>Thelephoraceae</taxon>
        <taxon>Thelephora</taxon>
    </lineage>
</organism>